<proteinExistence type="predicted"/>
<organism evidence="2 3">
    <name type="scientific">Massilia antarctica</name>
    <dbReference type="NCBI Taxonomy" id="2765360"/>
    <lineage>
        <taxon>Bacteria</taxon>
        <taxon>Pseudomonadati</taxon>
        <taxon>Pseudomonadota</taxon>
        <taxon>Betaproteobacteria</taxon>
        <taxon>Burkholderiales</taxon>
        <taxon>Oxalobacteraceae</taxon>
        <taxon>Telluria group</taxon>
        <taxon>Massilia</taxon>
    </lineage>
</organism>
<keyword evidence="1" id="KW-1133">Transmembrane helix</keyword>
<keyword evidence="1" id="KW-0812">Transmembrane</keyword>
<sequence length="188" mass="20939">MHIFLLVAGCLFPLISWLTLLLSYIAARSGRRSSGIYVPFIGPVLLGVWLVRGDAPHWTFLLPWIADIGTLFFLVWLPRLAGEIWQTSRFTRLYKLTGSDGNESVVISFHRDGNYVLQKHWYRVAGELGPIAIGEPGTFSSQEGIVSLCSHTGRQRYLAPEGAAHVVTDAGESDELQLQGWRLLKTTS</sequence>
<protein>
    <submittedName>
        <fullName evidence="2">Uncharacterized protein</fullName>
    </submittedName>
</protein>
<feature type="transmembrane region" description="Helical" evidence="1">
    <location>
        <begin position="6"/>
        <end position="27"/>
    </location>
</feature>
<dbReference type="RefSeq" id="WP_206091748.1">
    <property type="nucleotide sequence ID" value="NZ_CP065053.1"/>
</dbReference>
<feature type="transmembrane region" description="Helical" evidence="1">
    <location>
        <begin position="57"/>
        <end position="77"/>
    </location>
</feature>
<evidence type="ECO:0000313" key="2">
    <source>
        <dbReference type="EMBL" id="QPI52268.1"/>
    </source>
</evidence>
<dbReference type="Proteomes" id="UP000662888">
    <property type="component" value="Chromosome"/>
</dbReference>
<keyword evidence="1" id="KW-0472">Membrane</keyword>
<gene>
    <name evidence="2" type="ORF">IV454_12740</name>
</gene>
<keyword evidence="3" id="KW-1185">Reference proteome</keyword>
<evidence type="ECO:0000313" key="3">
    <source>
        <dbReference type="Proteomes" id="UP000662888"/>
    </source>
</evidence>
<reference evidence="2 3" key="1">
    <citation type="submission" date="2020-11" db="EMBL/GenBank/DDBJ databases">
        <authorList>
            <person name="Sun Q."/>
        </authorList>
    </citation>
    <scope>NUCLEOTIDE SEQUENCE [LARGE SCALE GENOMIC DNA]</scope>
    <source>
        <strain evidence="2 3">P8398</strain>
    </source>
</reference>
<evidence type="ECO:0000256" key="1">
    <source>
        <dbReference type="SAM" id="Phobius"/>
    </source>
</evidence>
<accession>A0AA48WH76</accession>
<feature type="transmembrane region" description="Helical" evidence="1">
    <location>
        <begin position="34"/>
        <end position="51"/>
    </location>
</feature>
<dbReference type="EMBL" id="CP065053">
    <property type="protein sequence ID" value="QPI52268.1"/>
    <property type="molecule type" value="Genomic_DNA"/>
</dbReference>
<name>A0AA48WH76_9BURK</name>